<sequence>MEANGANGHSSHGRSFQTVMEDLSKRILNVRRPADFVAVLIYGVPIYSTIRIGIEAGIFDQLAKAGSSLTAELIAEGIGKAVGDPNTKDIERRDFVVRNLRVLAALGLVDETAPFTYHINELTLALADPGLNAGISQVYHGVMGPRSTMAQMITYAKERGWKAPDTALDGPYQRAHEIKGMSTFEHWVKCDPEQMSRLNASMQGMQANFTHWMEWFPKKALFGSGERKSETFLVDVGGGYGHDISALAAKYPDEPIRMVLQDLAGVLEEGEERRKQAGQVLDSRVQRQTHDFFSEQPVKGAEVYYMHKILHDWPDNDCITILERTRDALAPGSRILVNDCILLNQGCPLRRALANHLMKICIG</sequence>
<evidence type="ECO:0000313" key="5">
    <source>
        <dbReference type="EMBL" id="KAK4500431.1"/>
    </source>
</evidence>
<evidence type="ECO:0000256" key="1">
    <source>
        <dbReference type="ARBA" id="ARBA00022603"/>
    </source>
</evidence>
<dbReference type="EMBL" id="JAXOVC010000006">
    <property type="protein sequence ID" value="KAK4500431.1"/>
    <property type="molecule type" value="Genomic_DNA"/>
</dbReference>
<accession>A0ABR0EFZ3</accession>
<organism evidence="5 6">
    <name type="scientific">Zasmidium cellare</name>
    <name type="common">Wine cellar mold</name>
    <name type="synonym">Racodium cellare</name>
    <dbReference type="NCBI Taxonomy" id="395010"/>
    <lineage>
        <taxon>Eukaryota</taxon>
        <taxon>Fungi</taxon>
        <taxon>Dikarya</taxon>
        <taxon>Ascomycota</taxon>
        <taxon>Pezizomycotina</taxon>
        <taxon>Dothideomycetes</taxon>
        <taxon>Dothideomycetidae</taxon>
        <taxon>Mycosphaerellales</taxon>
        <taxon>Mycosphaerellaceae</taxon>
        <taxon>Zasmidium</taxon>
    </lineage>
</organism>
<dbReference type="InterPro" id="IPR001077">
    <property type="entry name" value="COMT_C"/>
</dbReference>
<dbReference type="Pfam" id="PF00891">
    <property type="entry name" value="Methyltransf_2"/>
    <property type="match status" value="1"/>
</dbReference>
<reference evidence="5 6" key="1">
    <citation type="journal article" date="2023" name="G3 (Bethesda)">
        <title>A chromosome-level genome assembly of Zasmidium syzygii isolated from banana leaves.</title>
        <authorList>
            <person name="van Westerhoven A.C."/>
            <person name="Mehrabi R."/>
            <person name="Talebi R."/>
            <person name="Steentjes M.B.F."/>
            <person name="Corcolon B."/>
            <person name="Chong P.A."/>
            <person name="Kema G.H.J."/>
            <person name="Seidl M.F."/>
        </authorList>
    </citation>
    <scope>NUCLEOTIDE SEQUENCE [LARGE SCALE GENOMIC DNA]</scope>
    <source>
        <strain evidence="5 6">P124</strain>
    </source>
</reference>
<keyword evidence="3" id="KW-0949">S-adenosyl-L-methionine</keyword>
<feature type="domain" description="O-methyltransferase C-terminal" evidence="4">
    <location>
        <begin position="180"/>
        <end position="345"/>
    </location>
</feature>
<dbReference type="InterPro" id="IPR036390">
    <property type="entry name" value="WH_DNA-bd_sf"/>
</dbReference>
<dbReference type="PANTHER" id="PTHR43712:SF1">
    <property type="entry name" value="HYPOTHETICAL O-METHYLTRANSFERASE (EUROFUNG)-RELATED"/>
    <property type="match status" value="1"/>
</dbReference>
<dbReference type="InterPro" id="IPR016461">
    <property type="entry name" value="COMT-like"/>
</dbReference>
<evidence type="ECO:0000259" key="4">
    <source>
        <dbReference type="Pfam" id="PF00891"/>
    </source>
</evidence>
<dbReference type="Proteomes" id="UP001305779">
    <property type="component" value="Unassembled WGS sequence"/>
</dbReference>
<dbReference type="SUPFAM" id="SSF46785">
    <property type="entry name" value="Winged helix' DNA-binding domain"/>
    <property type="match status" value="1"/>
</dbReference>
<keyword evidence="6" id="KW-1185">Reference proteome</keyword>
<evidence type="ECO:0000256" key="2">
    <source>
        <dbReference type="ARBA" id="ARBA00022679"/>
    </source>
</evidence>
<dbReference type="Gene3D" id="3.40.50.150">
    <property type="entry name" value="Vaccinia Virus protein VP39"/>
    <property type="match status" value="1"/>
</dbReference>
<dbReference type="PIRSF" id="PIRSF005739">
    <property type="entry name" value="O-mtase"/>
    <property type="match status" value="1"/>
</dbReference>
<name>A0ABR0EFZ3_ZASCE</name>
<dbReference type="Gene3D" id="1.10.10.10">
    <property type="entry name" value="Winged helix-like DNA-binding domain superfamily/Winged helix DNA-binding domain"/>
    <property type="match status" value="1"/>
</dbReference>
<dbReference type="InterPro" id="IPR036388">
    <property type="entry name" value="WH-like_DNA-bd_sf"/>
</dbReference>
<gene>
    <name evidence="5" type="ORF">PRZ48_008620</name>
</gene>
<dbReference type="InterPro" id="IPR029063">
    <property type="entry name" value="SAM-dependent_MTases_sf"/>
</dbReference>
<comment type="caution">
    <text evidence="5">The sequence shown here is derived from an EMBL/GenBank/DDBJ whole genome shotgun (WGS) entry which is preliminary data.</text>
</comment>
<evidence type="ECO:0000256" key="3">
    <source>
        <dbReference type="ARBA" id="ARBA00022691"/>
    </source>
</evidence>
<keyword evidence="1" id="KW-0489">Methyltransferase</keyword>
<proteinExistence type="predicted"/>
<keyword evidence="2" id="KW-0808">Transferase</keyword>
<evidence type="ECO:0000313" key="6">
    <source>
        <dbReference type="Proteomes" id="UP001305779"/>
    </source>
</evidence>
<dbReference type="PROSITE" id="PS51683">
    <property type="entry name" value="SAM_OMT_II"/>
    <property type="match status" value="1"/>
</dbReference>
<dbReference type="SUPFAM" id="SSF53335">
    <property type="entry name" value="S-adenosyl-L-methionine-dependent methyltransferases"/>
    <property type="match status" value="1"/>
</dbReference>
<dbReference type="PANTHER" id="PTHR43712">
    <property type="entry name" value="PUTATIVE (AFU_ORTHOLOGUE AFUA_4G14580)-RELATED"/>
    <property type="match status" value="1"/>
</dbReference>
<protein>
    <recommendedName>
        <fullName evidence="4">O-methyltransferase C-terminal domain-containing protein</fullName>
    </recommendedName>
</protein>